<sequence length="343" mass="36051">MSRVDVHLGERSYAVHVGPGARKLLPDVVAALGARRAAVVTARPPETVPDPGVPSTVVRVRDGERHKTLATVEDLCRRFTAFGITRHDVVVSCGGGTTTDTAGLAAALHHRGVPVIHLPTTLLAQVDASVGGKTAVNLPEGKNLVGAYWQPAAVLCDTTYLETLPAEEWTNGYGEIARCHFIGAGDLRGLGVHEQVTASLRLKASIVSADERDTGRRHVLNYGHTLGHALEAATGFAVRHGIGVAVGTVFAGRLALALGRITAERAEEHARVVRDYGLPGALPQDADATLLTTLMRRDKKAAGDGLAFVLDGPRGAELVPGVPEDVVLRTLDGMPRQGGPARP</sequence>
<feature type="domain" description="3-dehydroquinate synthase N-terminal" evidence="6">
    <location>
        <begin position="58"/>
        <end position="170"/>
    </location>
</feature>
<evidence type="ECO:0000313" key="9">
    <source>
        <dbReference type="Proteomes" id="UP000242427"/>
    </source>
</evidence>
<accession>A0A9X7PEL5</accession>
<dbReference type="EMBL" id="PXWG01000148">
    <property type="protein sequence ID" value="PSJ24956.1"/>
    <property type="molecule type" value="Genomic_DNA"/>
</dbReference>
<dbReference type="SUPFAM" id="SSF56796">
    <property type="entry name" value="Dehydroquinate synthase-like"/>
    <property type="match status" value="1"/>
</dbReference>
<dbReference type="OrthoDB" id="9806583at2"/>
<keyword evidence="9" id="KW-1185">Reference proteome</keyword>
<dbReference type="Gene3D" id="3.40.50.1970">
    <property type="match status" value="1"/>
</dbReference>
<dbReference type="AlphaFoldDB" id="A0A9X7PEL5"/>
<comment type="caution">
    <text evidence="8">The sequence shown here is derived from an EMBL/GenBank/DDBJ whole genome shotgun (WGS) entry which is preliminary data.</text>
</comment>
<keyword evidence="4" id="KW-0057">Aromatic amino acid biosynthesis</keyword>
<dbReference type="GO" id="GO:0003856">
    <property type="term" value="F:3-dehydroquinate synthase activity"/>
    <property type="evidence" value="ECO:0007669"/>
    <property type="project" value="TreeGrafter"/>
</dbReference>
<evidence type="ECO:0000256" key="3">
    <source>
        <dbReference type="ARBA" id="ARBA00023027"/>
    </source>
</evidence>
<dbReference type="Pfam" id="PF01761">
    <property type="entry name" value="DHQ_synthase"/>
    <property type="match status" value="1"/>
</dbReference>
<evidence type="ECO:0000256" key="4">
    <source>
        <dbReference type="ARBA" id="ARBA00023141"/>
    </source>
</evidence>
<organism evidence="8 9">
    <name type="scientific">Streptosporangium nondiastaticum</name>
    <dbReference type="NCBI Taxonomy" id="35764"/>
    <lineage>
        <taxon>Bacteria</taxon>
        <taxon>Bacillati</taxon>
        <taxon>Actinomycetota</taxon>
        <taxon>Actinomycetes</taxon>
        <taxon>Streptosporangiales</taxon>
        <taxon>Streptosporangiaceae</taxon>
        <taxon>Streptosporangium</taxon>
    </lineage>
</organism>
<evidence type="ECO:0000256" key="5">
    <source>
        <dbReference type="ARBA" id="ARBA00023239"/>
    </source>
</evidence>
<dbReference type="InterPro" id="IPR050071">
    <property type="entry name" value="Dehydroquinate_synthase"/>
</dbReference>
<evidence type="ECO:0000256" key="1">
    <source>
        <dbReference type="ARBA" id="ARBA00001911"/>
    </source>
</evidence>
<dbReference type="InterPro" id="IPR030960">
    <property type="entry name" value="DHQS/DOIS_N"/>
</dbReference>
<dbReference type="GO" id="GO:0008652">
    <property type="term" value="P:amino acid biosynthetic process"/>
    <property type="evidence" value="ECO:0007669"/>
    <property type="project" value="UniProtKB-KW"/>
</dbReference>
<keyword evidence="3" id="KW-0520">NAD</keyword>
<name>A0A9X7PEL5_9ACTN</name>
<feature type="domain" description="3-dehydroquinate synthase C-terminal" evidence="7">
    <location>
        <begin position="193"/>
        <end position="301"/>
    </location>
</feature>
<dbReference type="CDD" id="cd08195">
    <property type="entry name" value="DHQS"/>
    <property type="match status" value="1"/>
</dbReference>
<evidence type="ECO:0000259" key="6">
    <source>
        <dbReference type="Pfam" id="PF01761"/>
    </source>
</evidence>
<dbReference type="PANTHER" id="PTHR43622:SF7">
    <property type="entry name" value="3-DEHYDROQUINATE SYNTHASE, CHLOROPLASTIC"/>
    <property type="match status" value="1"/>
</dbReference>
<dbReference type="PANTHER" id="PTHR43622">
    <property type="entry name" value="3-DEHYDROQUINATE SYNTHASE"/>
    <property type="match status" value="1"/>
</dbReference>
<dbReference type="Gene3D" id="1.20.1090.10">
    <property type="entry name" value="Dehydroquinate synthase-like - alpha domain"/>
    <property type="match status" value="1"/>
</dbReference>
<comment type="cofactor">
    <cofactor evidence="1">
        <name>NAD(+)</name>
        <dbReference type="ChEBI" id="CHEBI:57540"/>
    </cofactor>
</comment>
<keyword evidence="5" id="KW-0456">Lyase</keyword>
<reference evidence="8 9" key="1">
    <citation type="submission" date="2018-03" db="EMBL/GenBank/DDBJ databases">
        <title>Chitinolytic properties of Streptosporangium nondiastaticum TBG75A20.</title>
        <authorList>
            <person name="Gayathri V."/>
            <person name="Shiburaj S."/>
        </authorList>
    </citation>
    <scope>NUCLEOTIDE SEQUENCE [LARGE SCALE GENOMIC DNA]</scope>
    <source>
        <strain evidence="8 9">TBG75A20</strain>
    </source>
</reference>
<proteinExistence type="predicted"/>
<keyword evidence="2" id="KW-0028">Amino-acid biosynthesis</keyword>
<dbReference type="Proteomes" id="UP000242427">
    <property type="component" value="Unassembled WGS sequence"/>
</dbReference>
<evidence type="ECO:0000259" key="7">
    <source>
        <dbReference type="Pfam" id="PF24621"/>
    </source>
</evidence>
<protein>
    <submittedName>
        <fullName evidence="8">3-dehydroquinate synthase</fullName>
    </submittedName>
</protein>
<evidence type="ECO:0000313" key="8">
    <source>
        <dbReference type="EMBL" id="PSJ24956.1"/>
    </source>
</evidence>
<dbReference type="Pfam" id="PF24621">
    <property type="entry name" value="DHQS_C"/>
    <property type="match status" value="1"/>
</dbReference>
<gene>
    <name evidence="8" type="ORF">B7P34_30745</name>
</gene>
<evidence type="ECO:0000256" key="2">
    <source>
        <dbReference type="ARBA" id="ARBA00022605"/>
    </source>
</evidence>
<dbReference type="InterPro" id="IPR056179">
    <property type="entry name" value="DHQS_C"/>
</dbReference>
<dbReference type="GO" id="GO:0009073">
    <property type="term" value="P:aromatic amino acid family biosynthetic process"/>
    <property type="evidence" value="ECO:0007669"/>
    <property type="project" value="UniProtKB-KW"/>
</dbReference>